<keyword evidence="4" id="KW-0808">Transferase</keyword>
<feature type="domain" description="Endonuclease/exonuclease/phosphatase" evidence="3">
    <location>
        <begin position="59"/>
        <end position="179"/>
    </location>
</feature>
<keyword evidence="4" id="KW-0695">RNA-directed DNA polymerase</keyword>
<keyword evidence="4" id="KW-0269">Exonuclease</keyword>
<sequence>MGAQVLLTSEMPRSSPDDERKVSSNDRDCAVLLTASAALHAVAKGSGPGFAWMRLGDVTFYSCYLSPNCSIAEFGERLGRLEASLRNVTHDTDIVVGGDFNAKSGDWGSALEDARGRMLVEWAADLRLVVSNVGDSPTFRRAGSESVIDVTFARLRDSSRVSDWRVLETFSDSDHQYIYYDLITGGQSRERAVESGRVSRENRPPGWCCRKLDPARLANFLDVRQPELPENVAAEEAAVLLSDYLTEACDASMPRRPAEAGGRRPVHWWSEDIARMRRACLASRRRYQRHRRRQRGEEEEGELREAFRAARKELCVAVRSAQEEGWRKLCAAVDNDPWGLPYKLVSKKLRRNPPGAEARGHEGAIADHLFPQLPTIDWSTEPRQRDEGGAHDPGEEAVLDGDPFSPAELLEAARRLPAGKASGPDGVPNEVLRRAVLAKPLLFLRVFNSCLQEQVFPAAWKRAKLVLLHKGPGKPVADPSSFRPLNAIGAVLETARAAARERDLCVVVSLDVRNAFNTAPWERIDAALGKKRIPGYLSGILRSYLSDRSLLVPTISEPRPVTCGVPQGSVLGPALWN</sequence>
<dbReference type="InterPro" id="IPR036691">
    <property type="entry name" value="Endo/exonu/phosph_ase_sf"/>
</dbReference>
<dbReference type="Pfam" id="PF14529">
    <property type="entry name" value="Exo_endo_phos_2"/>
    <property type="match status" value="1"/>
</dbReference>
<dbReference type="Pfam" id="PF00078">
    <property type="entry name" value="RVT_1"/>
    <property type="match status" value="1"/>
</dbReference>
<evidence type="ECO:0000313" key="5">
    <source>
        <dbReference type="Proteomes" id="UP000325440"/>
    </source>
</evidence>
<dbReference type="Proteomes" id="UP000325440">
    <property type="component" value="Unassembled WGS sequence"/>
</dbReference>
<keyword evidence="4" id="KW-0540">Nuclease</keyword>
<feature type="non-terminal residue" evidence="4">
    <location>
        <position position="577"/>
    </location>
</feature>
<evidence type="ECO:0000259" key="2">
    <source>
        <dbReference type="Pfam" id="PF00078"/>
    </source>
</evidence>
<dbReference type="SUPFAM" id="SSF56219">
    <property type="entry name" value="DNase I-like"/>
    <property type="match status" value="1"/>
</dbReference>
<organism evidence="4 5">
    <name type="scientific">Cinara cedri</name>
    <dbReference type="NCBI Taxonomy" id="506608"/>
    <lineage>
        <taxon>Eukaryota</taxon>
        <taxon>Metazoa</taxon>
        <taxon>Ecdysozoa</taxon>
        <taxon>Arthropoda</taxon>
        <taxon>Hexapoda</taxon>
        <taxon>Insecta</taxon>
        <taxon>Pterygota</taxon>
        <taxon>Neoptera</taxon>
        <taxon>Paraneoptera</taxon>
        <taxon>Hemiptera</taxon>
        <taxon>Sternorrhyncha</taxon>
        <taxon>Aphidomorpha</taxon>
        <taxon>Aphidoidea</taxon>
        <taxon>Aphididae</taxon>
        <taxon>Lachninae</taxon>
        <taxon>Cinara</taxon>
    </lineage>
</organism>
<dbReference type="OrthoDB" id="6630637at2759"/>
<protein>
    <submittedName>
        <fullName evidence="4">Endonuclease/exonuclease/phosphatase,Reverse transcriptase domain</fullName>
    </submittedName>
</protein>
<proteinExistence type="predicted"/>
<feature type="region of interest" description="Disordered" evidence="1">
    <location>
        <begin position="1"/>
        <end position="25"/>
    </location>
</feature>
<name>A0A5E4NRG5_9HEMI</name>
<accession>A0A5E4NRG5</accession>
<gene>
    <name evidence="4" type="ORF">CINCED_3A003845</name>
</gene>
<dbReference type="Gene3D" id="3.60.10.10">
    <property type="entry name" value="Endonuclease/exonuclease/phosphatase"/>
    <property type="match status" value="1"/>
</dbReference>
<keyword evidence="5" id="KW-1185">Reference proteome</keyword>
<feature type="compositionally biased region" description="Basic and acidic residues" evidence="1">
    <location>
        <begin position="15"/>
        <end position="25"/>
    </location>
</feature>
<evidence type="ECO:0000259" key="3">
    <source>
        <dbReference type="Pfam" id="PF14529"/>
    </source>
</evidence>
<dbReference type="EMBL" id="CABPRJ010002555">
    <property type="protein sequence ID" value="VVC46487.1"/>
    <property type="molecule type" value="Genomic_DNA"/>
</dbReference>
<dbReference type="GO" id="GO:0004519">
    <property type="term" value="F:endonuclease activity"/>
    <property type="evidence" value="ECO:0007669"/>
    <property type="project" value="UniProtKB-KW"/>
</dbReference>
<evidence type="ECO:0000256" key="1">
    <source>
        <dbReference type="SAM" id="MobiDB-lite"/>
    </source>
</evidence>
<dbReference type="CDD" id="cd09077">
    <property type="entry name" value="R1-I-EN"/>
    <property type="match status" value="1"/>
</dbReference>
<feature type="domain" description="Reverse transcriptase" evidence="2">
    <location>
        <begin position="490"/>
        <end position="577"/>
    </location>
</feature>
<evidence type="ECO:0000313" key="4">
    <source>
        <dbReference type="EMBL" id="VVC46487.1"/>
    </source>
</evidence>
<keyword evidence="4" id="KW-0548">Nucleotidyltransferase</keyword>
<dbReference type="GO" id="GO:0003964">
    <property type="term" value="F:RNA-directed DNA polymerase activity"/>
    <property type="evidence" value="ECO:0007669"/>
    <property type="project" value="UniProtKB-KW"/>
</dbReference>
<dbReference type="InterPro" id="IPR005135">
    <property type="entry name" value="Endo/exonuclease/phosphatase"/>
</dbReference>
<feature type="region of interest" description="Disordered" evidence="1">
    <location>
        <begin position="379"/>
        <end position="402"/>
    </location>
</feature>
<reference evidence="4 5" key="1">
    <citation type="submission" date="2019-08" db="EMBL/GenBank/DDBJ databases">
        <authorList>
            <person name="Alioto T."/>
            <person name="Alioto T."/>
            <person name="Gomez Garrido J."/>
        </authorList>
    </citation>
    <scope>NUCLEOTIDE SEQUENCE [LARGE SCALE GENOMIC DNA]</scope>
</reference>
<dbReference type="PANTHER" id="PTHR19446">
    <property type="entry name" value="REVERSE TRANSCRIPTASES"/>
    <property type="match status" value="1"/>
</dbReference>
<dbReference type="AlphaFoldDB" id="A0A5E4NRG5"/>
<dbReference type="InterPro" id="IPR000477">
    <property type="entry name" value="RT_dom"/>
</dbReference>
<keyword evidence="4" id="KW-0255">Endonuclease</keyword>
<feature type="compositionally biased region" description="Basic and acidic residues" evidence="1">
    <location>
        <begin position="380"/>
        <end position="394"/>
    </location>
</feature>
<dbReference type="GO" id="GO:0004527">
    <property type="term" value="F:exonuclease activity"/>
    <property type="evidence" value="ECO:0007669"/>
    <property type="project" value="UniProtKB-KW"/>
</dbReference>
<keyword evidence="4" id="KW-0378">Hydrolase</keyword>